<dbReference type="AlphaFoldDB" id="A0A6M0RA74"/>
<accession>A0A6M0RA74</accession>
<dbReference type="Proteomes" id="UP000473885">
    <property type="component" value="Unassembled WGS sequence"/>
</dbReference>
<evidence type="ECO:0000313" key="2">
    <source>
        <dbReference type="Proteomes" id="UP000473885"/>
    </source>
</evidence>
<proteinExistence type="predicted"/>
<comment type="caution">
    <text evidence="1">The sequence shown here is derived from an EMBL/GenBank/DDBJ whole genome shotgun (WGS) entry which is preliminary data.</text>
</comment>
<sequence>MGIANNEINFDSIIGNLGKCCLTEKLCNKCDKEKCLIGYSKKSILGCLKNNVTYVEDGFQNIPIADTRLYEEEDLIIGISDILRQCRSCKEDHYDNCVINVLRSCYEVILLGEPQQYKGSALVYLNELKSLNEKVGEKIMKVYLDK</sequence>
<keyword evidence="2" id="KW-1185">Reference proteome</keyword>
<organism evidence="1 2">
    <name type="scientific">Clostridium niameyense</name>
    <dbReference type="NCBI Taxonomy" id="1622073"/>
    <lineage>
        <taxon>Bacteria</taxon>
        <taxon>Bacillati</taxon>
        <taxon>Bacillota</taxon>
        <taxon>Clostridia</taxon>
        <taxon>Eubacteriales</taxon>
        <taxon>Clostridiaceae</taxon>
        <taxon>Clostridium</taxon>
    </lineage>
</organism>
<dbReference type="RefSeq" id="WP_163249214.1">
    <property type="nucleotide sequence ID" value="NZ_SXDP01000005.1"/>
</dbReference>
<dbReference type="EMBL" id="SXDP01000005">
    <property type="protein sequence ID" value="NEZ47106.1"/>
    <property type="molecule type" value="Genomic_DNA"/>
</dbReference>
<evidence type="ECO:0000313" key="1">
    <source>
        <dbReference type="EMBL" id="NEZ47106.1"/>
    </source>
</evidence>
<reference evidence="1 2" key="1">
    <citation type="submission" date="2019-04" db="EMBL/GenBank/DDBJ databases">
        <title>Genome sequencing of Clostridium botulinum Groups I-IV and Clostridium butyricum.</title>
        <authorList>
            <person name="Brunt J."/>
            <person name="Van Vliet A.H.M."/>
            <person name="Stringer S.C."/>
            <person name="Carter A.T."/>
            <person name="Peck M.W."/>
        </authorList>
    </citation>
    <scope>NUCLEOTIDE SEQUENCE [LARGE SCALE GENOMIC DNA]</scope>
    <source>
        <strain evidence="1 2">IFR 18/094</strain>
    </source>
</reference>
<name>A0A6M0RA74_9CLOT</name>
<gene>
    <name evidence="1" type="ORF">FDF74_07770</name>
</gene>
<protein>
    <submittedName>
        <fullName evidence="1">Uncharacterized protein</fullName>
    </submittedName>
</protein>